<dbReference type="InterPro" id="IPR002052">
    <property type="entry name" value="DNA_methylase_N6_adenine_CS"/>
</dbReference>
<dbReference type="PANTHER" id="PTHR33841:SF1">
    <property type="entry name" value="DNA METHYLTRANSFERASE A"/>
    <property type="match status" value="1"/>
</dbReference>
<organism evidence="7 8">
    <name type="scientific">Mesorhizobium hawassense</name>
    <dbReference type="NCBI Taxonomy" id="1209954"/>
    <lineage>
        <taxon>Bacteria</taxon>
        <taxon>Pseudomonadati</taxon>
        <taxon>Pseudomonadota</taxon>
        <taxon>Alphaproteobacteria</taxon>
        <taxon>Hyphomicrobiales</taxon>
        <taxon>Phyllobacteriaceae</taxon>
        <taxon>Mesorhizobium</taxon>
    </lineage>
</organism>
<dbReference type="InterPro" id="IPR011639">
    <property type="entry name" value="MethylTrfase_TaqI-like_dom"/>
</dbReference>
<dbReference type="PRINTS" id="PR00507">
    <property type="entry name" value="N12N6MTFRASE"/>
</dbReference>
<gene>
    <name evidence="7" type="ORF">DPM33_18995</name>
</gene>
<evidence type="ECO:0000259" key="6">
    <source>
        <dbReference type="Pfam" id="PF07669"/>
    </source>
</evidence>
<protein>
    <recommendedName>
        <fullName evidence="1">site-specific DNA-methyltransferase (adenine-specific)</fullName>
        <ecNumber evidence="1">2.1.1.72</ecNumber>
    </recommendedName>
</protein>
<evidence type="ECO:0000256" key="5">
    <source>
        <dbReference type="ARBA" id="ARBA00047942"/>
    </source>
</evidence>
<dbReference type="CDD" id="cd02440">
    <property type="entry name" value="AdoMet_MTases"/>
    <property type="match status" value="1"/>
</dbReference>
<dbReference type="PROSITE" id="PS00092">
    <property type="entry name" value="N6_MTASE"/>
    <property type="match status" value="1"/>
</dbReference>
<dbReference type="PANTHER" id="PTHR33841">
    <property type="entry name" value="DNA METHYLTRANSFERASE YEEA-RELATED"/>
    <property type="match status" value="1"/>
</dbReference>
<reference evidence="8" key="1">
    <citation type="submission" date="2018-06" db="EMBL/GenBank/DDBJ databases">
        <authorList>
            <person name="Helene L.C."/>
            <person name="Dall'Agnol R."/>
            <person name="Delamuta J.R."/>
            <person name="Hungria M."/>
        </authorList>
    </citation>
    <scope>NUCLEOTIDE SEQUENCE [LARGE SCALE GENOMIC DNA]</scope>
    <source>
        <strain evidence="8">AC99b</strain>
    </source>
</reference>
<name>A0A330HX76_9HYPH</name>
<dbReference type="Gene3D" id="3.40.50.150">
    <property type="entry name" value="Vaccinia Virus protein VP39"/>
    <property type="match status" value="1"/>
</dbReference>
<dbReference type="AlphaFoldDB" id="A0A330HX76"/>
<evidence type="ECO:0000313" key="7">
    <source>
        <dbReference type="EMBL" id="RAZ89307.1"/>
    </source>
</evidence>
<evidence type="ECO:0000256" key="3">
    <source>
        <dbReference type="ARBA" id="ARBA00022679"/>
    </source>
</evidence>
<dbReference type="GO" id="GO:0003676">
    <property type="term" value="F:nucleic acid binding"/>
    <property type="evidence" value="ECO:0007669"/>
    <property type="project" value="InterPro"/>
</dbReference>
<evidence type="ECO:0000256" key="1">
    <source>
        <dbReference type="ARBA" id="ARBA00011900"/>
    </source>
</evidence>
<sequence length="547" mass="60744">MEGRVDSNVEADRPWQAGLCQFFTRDKVATLCLRHVSFPENLLALRLLEPAAGQGAFILPLLRGLVEACCKQGKSYDQLRPVIRAYEIDPDVAARLRDRCTEELNELGVAEPMARDIARAWIKNEDFLEAGPRTRFTHIVGNPPYIRWDAIPAPLRASYRERFSSFKQRADLYIAFIERSLELLRPGGQLAFLCPGTWTRNVYGSSIREAFTSLGHLKAIVDFSDVDSFETPADAYPHFFVFEHGTSGSTKILSMAGADTIIRSGSSAVRTFAPSSSPLLLSRDAAAEKTLEFARRTFPRIEDAGCVIRVGSATGCNEVFLGPTEKLPVERSRTLPFVNARSIQDGTVQWSGTSIVNVFDANGKVVKLTDYPQMAAYLRKHKKPLQSRAKASTSKTWWRSIDCLHPDWYSSPKLLVVDVSAAPVIGIDTVGYCAGSGVYQIKSMSWPLEDLLVFLSAGVLGLFVKALSTGAATGFHRFQKSQLSAVHIPRWEEIESSWKKRFSQTHRAKNWARTLDLVAELYQCEAGLLAGYVARDWAAISSKPTGR</sequence>
<dbReference type="Proteomes" id="UP000251558">
    <property type="component" value="Unassembled WGS sequence"/>
</dbReference>
<dbReference type="GO" id="GO:0006304">
    <property type="term" value="P:DNA modification"/>
    <property type="evidence" value="ECO:0007669"/>
    <property type="project" value="InterPro"/>
</dbReference>
<dbReference type="GO" id="GO:0009007">
    <property type="term" value="F:site-specific DNA-methyltransferase (adenine-specific) activity"/>
    <property type="evidence" value="ECO:0007669"/>
    <property type="project" value="UniProtKB-EC"/>
</dbReference>
<dbReference type="SUPFAM" id="SSF53335">
    <property type="entry name" value="S-adenosyl-L-methionine-dependent methyltransferases"/>
    <property type="match status" value="1"/>
</dbReference>
<reference evidence="7 8" key="2">
    <citation type="submission" date="2018-07" db="EMBL/GenBank/DDBJ databases">
        <title>Diversity of Mesorhizobium strains in Brazil.</title>
        <authorList>
            <person name="Helene L.C.F."/>
            <person name="Dall'Agnol R."/>
            <person name="Delamuta J.R.M."/>
            <person name="Hungria M."/>
        </authorList>
    </citation>
    <scope>NUCLEOTIDE SEQUENCE [LARGE SCALE GENOMIC DNA]</scope>
    <source>
        <strain evidence="7 8">AC99b</strain>
    </source>
</reference>
<dbReference type="GO" id="GO:0032259">
    <property type="term" value="P:methylation"/>
    <property type="evidence" value="ECO:0007669"/>
    <property type="project" value="UniProtKB-KW"/>
</dbReference>
<evidence type="ECO:0000256" key="2">
    <source>
        <dbReference type="ARBA" id="ARBA00022603"/>
    </source>
</evidence>
<proteinExistence type="predicted"/>
<keyword evidence="4" id="KW-0949">S-adenosyl-L-methionine</keyword>
<comment type="catalytic activity">
    <reaction evidence="5">
        <text>a 2'-deoxyadenosine in DNA + S-adenosyl-L-methionine = an N(6)-methyl-2'-deoxyadenosine in DNA + S-adenosyl-L-homocysteine + H(+)</text>
        <dbReference type="Rhea" id="RHEA:15197"/>
        <dbReference type="Rhea" id="RHEA-COMP:12418"/>
        <dbReference type="Rhea" id="RHEA-COMP:12419"/>
        <dbReference type="ChEBI" id="CHEBI:15378"/>
        <dbReference type="ChEBI" id="CHEBI:57856"/>
        <dbReference type="ChEBI" id="CHEBI:59789"/>
        <dbReference type="ChEBI" id="CHEBI:90615"/>
        <dbReference type="ChEBI" id="CHEBI:90616"/>
        <dbReference type="EC" id="2.1.1.72"/>
    </reaction>
</comment>
<dbReference type="InterPro" id="IPR029063">
    <property type="entry name" value="SAM-dependent_MTases_sf"/>
</dbReference>
<dbReference type="EC" id="2.1.1.72" evidence="1"/>
<evidence type="ECO:0000256" key="4">
    <source>
        <dbReference type="ARBA" id="ARBA00022691"/>
    </source>
</evidence>
<comment type="caution">
    <text evidence="7">The sequence shown here is derived from an EMBL/GenBank/DDBJ whole genome shotgun (WGS) entry which is preliminary data.</text>
</comment>
<evidence type="ECO:0000313" key="8">
    <source>
        <dbReference type="Proteomes" id="UP000251558"/>
    </source>
</evidence>
<feature type="domain" description="Type II methyltransferase M.TaqI-like" evidence="6">
    <location>
        <begin position="120"/>
        <end position="229"/>
    </location>
</feature>
<dbReference type="RefSeq" id="WP_112098975.1">
    <property type="nucleotide sequence ID" value="NZ_QMBP01000009.1"/>
</dbReference>
<dbReference type="OrthoDB" id="9814088at2"/>
<accession>A0A330HX76</accession>
<keyword evidence="8" id="KW-1185">Reference proteome</keyword>
<keyword evidence="3" id="KW-0808">Transferase</keyword>
<keyword evidence="2 7" id="KW-0489">Methyltransferase</keyword>
<dbReference type="InterPro" id="IPR050953">
    <property type="entry name" value="N4_N6_ade-DNA_methylase"/>
</dbReference>
<dbReference type="Pfam" id="PF07669">
    <property type="entry name" value="Eco57I"/>
    <property type="match status" value="1"/>
</dbReference>
<dbReference type="EMBL" id="QMBP01000009">
    <property type="protein sequence ID" value="RAZ89307.1"/>
    <property type="molecule type" value="Genomic_DNA"/>
</dbReference>